<dbReference type="OrthoDB" id="1798776at2"/>
<dbReference type="Proteomes" id="UP000002892">
    <property type="component" value="Chromosome"/>
</dbReference>
<evidence type="ECO:0000313" key="2">
    <source>
        <dbReference type="Proteomes" id="UP000002892"/>
    </source>
</evidence>
<dbReference type="HOGENOM" id="CLU_2616299_0_0_9"/>
<dbReference type="AlphaFoldDB" id="I4D7Y3"/>
<evidence type="ECO:0000313" key="1">
    <source>
        <dbReference type="EMBL" id="AFM41907.1"/>
    </source>
</evidence>
<protein>
    <submittedName>
        <fullName evidence="1">Uncharacterized protein</fullName>
    </submittedName>
</protein>
<name>I4D7Y3_DESAJ</name>
<dbReference type="RefSeq" id="WP_014827900.1">
    <property type="nucleotide sequence ID" value="NC_018068.1"/>
</dbReference>
<accession>I4D7Y3</accession>
<gene>
    <name evidence="1" type="ordered locus">Desaci_2998</name>
</gene>
<reference evidence="1 2" key="1">
    <citation type="journal article" date="2012" name="J. Bacteriol.">
        <title>Complete genome sequences of Desulfosporosinus orientis DSM765T, Desulfosporosinus youngiae DSM17734T, Desulfosporosinus meridiei DSM13257T, and Desulfosporosinus acidiphilus DSM22704T.</title>
        <authorList>
            <person name="Pester M."/>
            <person name="Brambilla E."/>
            <person name="Alazard D."/>
            <person name="Rattei T."/>
            <person name="Weinmaier T."/>
            <person name="Han J."/>
            <person name="Lucas S."/>
            <person name="Lapidus A."/>
            <person name="Cheng J.F."/>
            <person name="Goodwin L."/>
            <person name="Pitluck S."/>
            <person name="Peters L."/>
            <person name="Ovchinnikova G."/>
            <person name="Teshima H."/>
            <person name="Detter J.C."/>
            <person name="Han C.S."/>
            <person name="Tapia R."/>
            <person name="Land M.L."/>
            <person name="Hauser L."/>
            <person name="Kyrpides N.C."/>
            <person name="Ivanova N.N."/>
            <person name="Pagani I."/>
            <person name="Huntmann M."/>
            <person name="Wei C.L."/>
            <person name="Davenport K.W."/>
            <person name="Daligault H."/>
            <person name="Chain P.S."/>
            <person name="Chen A."/>
            <person name="Mavromatis K."/>
            <person name="Markowitz V."/>
            <person name="Szeto E."/>
            <person name="Mikhailova N."/>
            <person name="Pati A."/>
            <person name="Wagner M."/>
            <person name="Woyke T."/>
            <person name="Ollivier B."/>
            <person name="Klenk H.P."/>
            <person name="Spring S."/>
            <person name="Loy A."/>
        </authorList>
    </citation>
    <scope>NUCLEOTIDE SEQUENCE [LARGE SCALE GENOMIC DNA]</scope>
    <source>
        <strain evidence="2">DSM 22704 / JCM 16185 / SJ4</strain>
    </source>
</reference>
<sequence>MEECHCEIIPERILGLQRLEDLFNLKGYLICQSTGDKIYDFDQVVAVFIPISPTMEQVMAVHTDHARDFLQRNLSFLFP</sequence>
<dbReference type="EMBL" id="CP003639">
    <property type="protein sequence ID" value="AFM41907.1"/>
    <property type="molecule type" value="Genomic_DNA"/>
</dbReference>
<dbReference type="KEGG" id="dai:Desaci_2998"/>
<organism evidence="1 2">
    <name type="scientific">Desulfosporosinus acidiphilus (strain DSM 22704 / JCM 16185 / SJ4)</name>
    <dbReference type="NCBI Taxonomy" id="646529"/>
    <lineage>
        <taxon>Bacteria</taxon>
        <taxon>Bacillati</taxon>
        <taxon>Bacillota</taxon>
        <taxon>Clostridia</taxon>
        <taxon>Eubacteriales</taxon>
        <taxon>Desulfitobacteriaceae</taxon>
        <taxon>Desulfosporosinus</taxon>
    </lineage>
</organism>
<keyword evidence="2" id="KW-1185">Reference proteome</keyword>
<proteinExistence type="predicted"/>